<dbReference type="EC" id="2.1.1.198" evidence="6"/>
<evidence type="ECO:0000256" key="3">
    <source>
        <dbReference type="ARBA" id="ARBA00022603"/>
    </source>
</evidence>
<dbReference type="InterPro" id="IPR008189">
    <property type="entry name" value="rRNA_ssu_MeTfrase_I"/>
</dbReference>
<feature type="domain" description="Tetrapyrrole methylase" evidence="7">
    <location>
        <begin position="9"/>
        <end position="212"/>
    </location>
</feature>
<comment type="subcellular location">
    <subcellularLocation>
        <location evidence="6">Cytoplasm</location>
    </subcellularLocation>
</comment>
<keyword evidence="1 6" id="KW-0963">Cytoplasm</keyword>
<dbReference type="EMBL" id="AUBJ02000001">
    <property type="protein sequence ID" value="MCP2332438.1"/>
    <property type="molecule type" value="Genomic_DNA"/>
</dbReference>
<evidence type="ECO:0000313" key="10">
    <source>
        <dbReference type="Proteomes" id="UP000791080"/>
    </source>
</evidence>
<comment type="caution">
    <text evidence="9">The sequence shown here is derived from an EMBL/GenBank/DDBJ whole genome shotgun (WGS) entry which is preliminary data.</text>
</comment>
<evidence type="ECO:0000256" key="1">
    <source>
        <dbReference type="ARBA" id="ARBA00022490"/>
    </source>
</evidence>
<dbReference type="RefSeq" id="WP_026417421.1">
    <property type="nucleotide sequence ID" value="NZ_AUBJ02000001.1"/>
</dbReference>
<evidence type="ECO:0000313" key="9">
    <source>
        <dbReference type="EMBL" id="MCP2332438.1"/>
    </source>
</evidence>
<dbReference type="NCBIfam" id="TIGR00096">
    <property type="entry name" value="16S rRNA (cytidine(1402)-2'-O)-methyltransferase"/>
    <property type="match status" value="1"/>
</dbReference>
<feature type="domain" description="RsmI HTH" evidence="8">
    <location>
        <begin position="253"/>
        <end position="279"/>
    </location>
</feature>
<protein>
    <recommendedName>
        <fullName evidence="6">Ribosomal RNA small subunit methyltransferase I</fullName>
        <ecNumber evidence="6">2.1.1.198</ecNumber>
    </recommendedName>
    <alternativeName>
        <fullName evidence="6">16S rRNA 2'-O-ribose C1402 methyltransferase</fullName>
    </alternativeName>
    <alternativeName>
        <fullName evidence="6">rRNA (cytidine-2'-O-)-methyltransferase RsmI</fullName>
    </alternativeName>
</protein>
<proteinExistence type="inferred from homology"/>
<accession>A0ABT1JIT7</accession>
<dbReference type="PANTHER" id="PTHR46111">
    <property type="entry name" value="RIBOSOMAL RNA SMALL SUBUNIT METHYLTRANSFERASE I"/>
    <property type="match status" value="1"/>
</dbReference>
<dbReference type="Gene3D" id="3.40.1010.10">
    <property type="entry name" value="Cobalt-precorrin-4 Transmethylase, Domain 1"/>
    <property type="match status" value="1"/>
</dbReference>
<dbReference type="Gene3D" id="3.30.950.10">
    <property type="entry name" value="Methyltransferase, Cobalt-precorrin-4 Transmethylase, Domain 2"/>
    <property type="match status" value="1"/>
</dbReference>
<dbReference type="Pfam" id="PF23016">
    <property type="entry name" value="RsmI_C"/>
    <property type="match status" value="1"/>
</dbReference>
<keyword evidence="4 6" id="KW-0808">Transferase</keyword>
<comment type="similarity">
    <text evidence="6">Belongs to the methyltransferase superfamily. RsmI family.</text>
</comment>
<dbReference type="InterPro" id="IPR014776">
    <property type="entry name" value="4pyrrole_Mease_sub2"/>
</dbReference>
<dbReference type="HAMAP" id="MF_01877">
    <property type="entry name" value="16SrRNA_methyltr_I"/>
    <property type="match status" value="1"/>
</dbReference>
<dbReference type="CDD" id="cd11648">
    <property type="entry name" value="RsmI"/>
    <property type="match status" value="1"/>
</dbReference>
<evidence type="ECO:0000256" key="2">
    <source>
        <dbReference type="ARBA" id="ARBA00022552"/>
    </source>
</evidence>
<reference evidence="9 10" key="2">
    <citation type="submission" date="2022-06" db="EMBL/GenBank/DDBJ databases">
        <title>Genomic Encyclopedia of Type Strains, Phase I: the one thousand microbial genomes (KMG-I) project.</title>
        <authorList>
            <person name="Kyrpides N."/>
        </authorList>
    </citation>
    <scope>NUCLEOTIDE SEQUENCE [LARGE SCALE GENOMIC DNA]</scope>
    <source>
        <strain evidence="9 10">DSM 43889</strain>
    </source>
</reference>
<dbReference type="Pfam" id="PF00590">
    <property type="entry name" value="TP_methylase"/>
    <property type="match status" value="1"/>
</dbReference>
<evidence type="ECO:0000259" key="7">
    <source>
        <dbReference type="Pfam" id="PF00590"/>
    </source>
</evidence>
<organism evidence="9 10">
    <name type="scientific">Actinoalloteichus caeruleus DSM 43889</name>
    <dbReference type="NCBI Taxonomy" id="1120930"/>
    <lineage>
        <taxon>Bacteria</taxon>
        <taxon>Bacillati</taxon>
        <taxon>Actinomycetota</taxon>
        <taxon>Actinomycetes</taxon>
        <taxon>Pseudonocardiales</taxon>
        <taxon>Pseudonocardiaceae</taxon>
        <taxon>Actinoalloteichus</taxon>
        <taxon>Actinoalloteichus cyanogriseus</taxon>
    </lineage>
</organism>
<keyword evidence="5 6" id="KW-0949">S-adenosyl-L-methionine</keyword>
<dbReference type="SUPFAM" id="SSF53790">
    <property type="entry name" value="Tetrapyrrole methylase"/>
    <property type="match status" value="1"/>
</dbReference>
<evidence type="ECO:0000259" key="8">
    <source>
        <dbReference type="Pfam" id="PF23016"/>
    </source>
</evidence>
<sequence length="283" mass="29313">MGNISGTGRLVLAATPLGDAGDASPRLVAALRTSDVVAAEDTRRLRALASTLDVVPTGRIVSYYDSVEAARTPGLVETVRDGGTVLVVTDAGMPSVSDPGFRLASACAEAGLPVTCLPGPSAVTTALAVSALPCDRFCFEGFPPRKTGERGRWLSALREEPRTTVFFESPHRLADTLAQAAELLGAQRPAVVCRELTKTHEEVRRGGLGELAAWAEAGVRGEITVVLGGAEATGVPDPASLVGAVEERVADGERLKDAAATVASATGVGKKELYDAVLRSRRG</sequence>
<dbReference type="PANTHER" id="PTHR46111:SF1">
    <property type="entry name" value="RIBOSOMAL RNA SMALL SUBUNIT METHYLTRANSFERASE I"/>
    <property type="match status" value="1"/>
</dbReference>
<comment type="catalytic activity">
    <reaction evidence="6">
        <text>cytidine(1402) in 16S rRNA + S-adenosyl-L-methionine = 2'-O-methylcytidine(1402) in 16S rRNA + S-adenosyl-L-homocysteine + H(+)</text>
        <dbReference type="Rhea" id="RHEA:42924"/>
        <dbReference type="Rhea" id="RHEA-COMP:10285"/>
        <dbReference type="Rhea" id="RHEA-COMP:10286"/>
        <dbReference type="ChEBI" id="CHEBI:15378"/>
        <dbReference type="ChEBI" id="CHEBI:57856"/>
        <dbReference type="ChEBI" id="CHEBI:59789"/>
        <dbReference type="ChEBI" id="CHEBI:74495"/>
        <dbReference type="ChEBI" id="CHEBI:82748"/>
        <dbReference type="EC" id="2.1.1.198"/>
    </reaction>
</comment>
<dbReference type="PIRSF" id="PIRSF005917">
    <property type="entry name" value="MTase_YraL"/>
    <property type="match status" value="1"/>
</dbReference>
<keyword evidence="10" id="KW-1185">Reference proteome</keyword>
<dbReference type="InterPro" id="IPR053910">
    <property type="entry name" value="RsmI_HTH"/>
</dbReference>
<dbReference type="InterPro" id="IPR014777">
    <property type="entry name" value="4pyrrole_Mease_sub1"/>
</dbReference>
<gene>
    <name evidence="6" type="primary">rsmI</name>
    <name evidence="9" type="ORF">G443_002708</name>
</gene>
<keyword evidence="2 6" id="KW-0698">rRNA processing</keyword>
<comment type="function">
    <text evidence="6">Catalyzes the 2'-O-methylation of the ribose of cytidine 1402 (C1402) in 16S rRNA.</text>
</comment>
<dbReference type="InterPro" id="IPR000878">
    <property type="entry name" value="4pyrrol_Mease"/>
</dbReference>
<evidence type="ECO:0000256" key="6">
    <source>
        <dbReference type="HAMAP-Rule" id="MF_01877"/>
    </source>
</evidence>
<evidence type="ECO:0000256" key="5">
    <source>
        <dbReference type="ARBA" id="ARBA00022691"/>
    </source>
</evidence>
<reference evidence="9 10" key="1">
    <citation type="submission" date="2013-07" db="EMBL/GenBank/DDBJ databases">
        <authorList>
            <consortium name="DOE Joint Genome Institute"/>
            <person name="Reeve W."/>
            <person name="Huntemann M."/>
            <person name="Han J."/>
            <person name="Chen A."/>
            <person name="Kyrpides N."/>
            <person name="Mavromatis K."/>
            <person name="Markowitz V."/>
            <person name="Palaniappan K."/>
            <person name="Ivanova N."/>
            <person name="Schaumberg A."/>
            <person name="Pati A."/>
            <person name="Liolios K."/>
            <person name="Nordberg H.P."/>
            <person name="Cantor M.N."/>
            <person name="Hua S.X."/>
            <person name="Woyke T."/>
        </authorList>
    </citation>
    <scope>NUCLEOTIDE SEQUENCE [LARGE SCALE GENOMIC DNA]</scope>
    <source>
        <strain evidence="9 10">DSM 43889</strain>
    </source>
</reference>
<name>A0ABT1JIT7_ACTCY</name>
<evidence type="ECO:0000256" key="4">
    <source>
        <dbReference type="ARBA" id="ARBA00022679"/>
    </source>
</evidence>
<keyword evidence="3 6" id="KW-0489">Methyltransferase</keyword>
<dbReference type="InterPro" id="IPR035996">
    <property type="entry name" value="4pyrrol_Methylase_sf"/>
</dbReference>
<dbReference type="Proteomes" id="UP000791080">
    <property type="component" value="Unassembled WGS sequence"/>
</dbReference>